<evidence type="ECO:0000313" key="2">
    <source>
        <dbReference type="EMBL" id="GKV27564.1"/>
    </source>
</evidence>
<reference evidence="2 3" key="1">
    <citation type="journal article" date="2021" name="Commun. Biol.">
        <title>The genome of Shorea leprosula (Dipterocarpaceae) highlights the ecological relevance of drought in aseasonal tropical rainforests.</title>
        <authorList>
            <person name="Ng K.K.S."/>
            <person name="Kobayashi M.J."/>
            <person name="Fawcett J.A."/>
            <person name="Hatakeyama M."/>
            <person name="Paape T."/>
            <person name="Ng C.H."/>
            <person name="Ang C.C."/>
            <person name="Tnah L.H."/>
            <person name="Lee C.T."/>
            <person name="Nishiyama T."/>
            <person name="Sese J."/>
            <person name="O'Brien M.J."/>
            <person name="Copetti D."/>
            <person name="Mohd Noor M.I."/>
            <person name="Ong R.C."/>
            <person name="Putra M."/>
            <person name="Sireger I.Z."/>
            <person name="Indrioko S."/>
            <person name="Kosugi Y."/>
            <person name="Izuno A."/>
            <person name="Isagi Y."/>
            <person name="Lee S.L."/>
            <person name="Shimizu K.K."/>
        </authorList>
    </citation>
    <scope>NUCLEOTIDE SEQUENCE [LARGE SCALE GENOMIC DNA]</scope>
    <source>
        <strain evidence="2">214</strain>
    </source>
</reference>
<sequence>MGMDGKEEGERGRHSKKKRGRLLILQFRPSPPSSSSPSPL</sequence>
<gene>
    <name evidence="2" type="ORF">SLEP1_g36726</name>
</gene>
<name>A0AAV5KSC6_9ROSI</name>
<evidence type="ECO:0000313" key="3">
    <source>
        <dbReference type="Proteomes" id="UP001054252"/>
    </source>
</evidence>
<comment type="caution">
    <text evidence="2">The sequence shown here is derived from an EMBL/GenBank/DDBJ whole genome shotgun (WGS) entry which is preliminary data.</text>
</comment>
<keyword evidence="3" id="KW-1185">Reference proteome</keyword>
<feature type="region of interest" description="Disordered" evidence="1">
    <location>
        <begin position="1"/>
        <end position="40"/>
    </location>
</feature>
<organism evidence="2 3">
    <name type="scientific">Rubroshorea leprosula</name>
    <dbReference type="NCBI Taxonomy" id="152421"/>
    <lineage>
        <taxon>Eukaryota</taxon>
        <taxon>Viridiplantae</taxon>
        <taxon>Streptophyta</taxon>
        <taxon>Embryophyta</taxon>
        <taxon>Tracheophyta</taxon>
        <taxon>Spermatophyta</taxon>
        <taxon>Magnoliopsida</taxon>
        <taxon>eudicotyledons</taxon>
        <taxon>Gunneridae</taxon>
        <taxon>Pentapetalae</taxon>
        <taxon>rosids</taxon>
        <taxon>malvids</taxon>
        <taxon>Malvales</taxon>
        <taxon>Dipterocarpaceae</taxon>
        <taxon>Rubroshorea</taxon>
    </lineage>
</organism>
<feature type="compositionally biased region" description="Pro residues" evidence="1">
    <location>
        <begin position="29"/>
        <end position="40"/>
    </location>
</feature>
<evidence type="ECO:0000256" key="1">
    <source>
        <dbReference type="SAM" id="MobiDB-lite"/>
    </source>
</evidence>
<dbReference type="EMBL" id="BPVZ01000076">
    <property type="protein sequence ID" value="GKV27564.1"/>
    <property type="molecule type" value="Genomic_DNA"/>
</dbReference>
<dbReference type="AlphaFoldDB" id="A0AAV5KSC6"/>
<accession>A0AAV5KSC6</accession>
<feature type="compositionally biased region" description="Basic and acidic residues" evidence="1">
    <location>
        <begin position="1"/>
        <end position="12"/>
    </location>
</feature>
<dbReference type="Proteomes" id="UP001054252">
    <property type="component" value="Unassembled WGS sequence"/>
</dbReference>
<protein>
    <submittedName>
        <fullName evidence="2">Uncharacterized protein</fullName>
    </submittedName>
</protein>
<proteinExistence type="predicted"/>